<name>A0A934SMW9_9BURK</name>
<dbReference type="Gene3D" id="3.90.79.10">
    <property type="entry name" value="Nucleoside Triphosphate Pyrophosphohydrolase"/>
    <property type="match status" value="1"/>
</dbReference>
<evidence type="ECO:0000313" key="8">
    <source>
        <dbReference type="Proteomes" id="UP000622890"/>
    </source>
</evidence>
<dbReference type="Proteomes" id="UP000622890">
    <property type="component" value="Unassembled WGS sequence"/>
</dbReference>
<feature type="region of interest" description="Disordered" evidence="5">
    <location>
        <begin position="159"/>
        <end position="182"/>
    </location>
</feature>
<comment type="cofactor">
    <cofactor evidence="1">
        <name>Mn(2+)</name>
        <dbReference type="ChEBI" id="CHEBI:29035"/>
    </cofactor>
</comment>
<dbReference type="InterPro" id="IPR020476">
    <property type="entry name" value="Nudix_hydrolase"/>
</dbReference>
<comment type="function">
    <text evidence="4">Accelerates the degradation of transcripts by removing pyrophosphate from the 5'-end of triphosphorylated RNA, leading to a more labile monophosphorylated state that can stimulate subsequent ribonuclease cleavage.</text>
</comment>
<comment type="cofactor">
    <cofactor evidence="4">
        <name>a divalent metal cation</name>
        <dbReference type="ChEBI" id="CHEBI:60240"/>
    </cofactor>
</comment>
<dbReference type="NCBIfam" id="NF001937">
    <property type="entry name" value="PRK00714.1-4"/>
    <property type="match status" value="1"/>
</dbReference>
<reference evidence="7" key="1">
    <citation type="submission" date="2021-01" db="EMBL/GenBank/DDBJ databases">
        <title>Genome sequence of strain Noviherbaspirillum sp. DKR-6.</title>
        <authorList>
            <person name="Chaudhary D.K."/>
        </authorList>
    </citation>
    <scope>NUCLEOTIDE SEQUENCE</scope>
    <source>
        <strain evidence="7">DKR-6</strain>
    </source>
</reference>
<dbReference type="NCBIfam" id="NF001935">
    <property type="entry name" value="PRK00714.1-2"/>
    <property type="match status" value="1"/>
</dbReference>
<protein>
    <recommendedName>
        <fullName evidence="4">RNA pyrophosphohydrolase</fullName>
        <ecNumber evidence="4">3.6.1.-</ecNumber>
    </recommendedName>
    <alternativeName>
        <fullName evidence="4">(Di)nucleoside polyphosphate hydrolase</fullName>
    </alternativeName>
</protein>
<comment type="caution">
    <text evidence="7">The sequence shown here is derived from an EMBL/GenBank/DDBJ whole genome shotgun (WGS) entry which is preliminary data.</text>
</comment>
<dbReference type="PROSITE" id="PS00893">
    <property type="entry name" value="NUDIX_BOX"/>
    <property type="match status" value="1"/>
</dbReference>
<comment type="similarity">
    <text evidence="4">Belongs to the Nudix hydrolase family. RppH subfamily.</text>
</comment>
<evidence type="ECO:0000256" key="3">
    <source>
        <dbReference type="ARBA" id="ARBA00022801"/>
    </source>
</evidence>
<dbReference type="PANTHER" id="PTHR43736">
    <property type="entry name" value="ADP-RIBOSE PYROPHOSPHATASE"/>
    <property type="match status" value="1"/>
</dbReference>
<dbReference type="AlphaFoldDB" id="A0A934SMW9"/>
<dbReference type="SUPFAM" id="SSF55811">
    <property type="entry name" value="Nudix"/>
    <property type="match status" value="1"/>
</dbReference>
<dbReference type="CDD" id="cd03671">
    <property type="entry name" value="NUDIX_Ap4A_hydrolase_plant_like"/>
    <property type="match status" value="1"/>
</dbReference>
<dbReference type="InterPro" id="IPR000086">
    <property type="entry name" value="NUDIX_hydrolase_dom"/>
</dbReference>
<dbReference type="InterPro" id="IPR015797">
    <property type="entry name" value="NUDIX_hydrolase-like_dom_sf"/>
</dbReference>
<dbReference type="HAMAP" id="MF_00298">
    <property type="entry name" value="Nudix_RppH"/>
    <property type="match status" value="1"/>
</dbReference>
<dbReference type="RefSeq" id="WP_200590255.1">
    <property type="nucleotide sequence ID" value="NZ_JAEPBG010000001.1"/>
</dbReference>
<dbReference type="EC" id="3.6.1.-" evidence="4"/>
<evidence type="ECO:0000259" key="6">
    <source>
        <dbReference type="PROSITE" id="PS51462"/>
    </source>
</evidence>
<dbReference type="InterPro" id="IPR020084">
    <property type="entry name" value="NUDIX_hydrolase_CS"/>
</dbReference>
<organism evidence="7 8">
    <name type="scientific">Noviherbaspirillum pedocola</name>
    <dbReference type="NCBI Taxonomy" id="2801341"/>
    <lineage>
        <taxon>Bacteria</taxon>
        <taxon>Pseudomonadati</taxon>
        <taxon>Pseudomonadota</taxon>
        <taxon>Betaproteobacteria</taxon>
        <taxon>Burkholderiales</taxon>
        <taxon>Oxalobacteraceae</taxon>
        <taxon>Noviherbaspirillum</taxon>
    </lineage>
</organism>
<feature type="domain" description="Nudix hydrolase" evidence="6">
    <location>
        <begin position="6"/>
        <end position="149"/>
    </location>
</feature>
<evidence type="ECO:0000256" key="1">
    <source>
        <dbReference type="ARBA" id="ARBA00001936"/>
    </source>
</evidence>
<feature type="short sequence motif" description="Nudix box" evidence="4">
    <location>
        <begin position="38"/>
        <end position="59"/>
    </location>
</feature>
<keyword evidence="8" id="KW-1185">Reference proteome</keyword>
<sequence length="210" mass="25060">MLDREGFRPNVGIILLNTHNEVWWGKRVREHSWQFPQGGIKFGETPEQAMFRELEEEVGLKPAHVRIIGRTRDWLRYEVPDHFIKREIRGHYRGQKQIWFLLRMTGRDCDVNLRMTDHPEFDAWRWHNYWVPLDVVIEFKREVYQRALQELSRFLQRPGQGGHRQRYLRQPHDGAASGRDARSAREIRAAREAQKLVLAPEFPITGTDNK</sequence>
<proteinExistence type="inferred from homology"/>
<accession>A0A934SMW9</accession>
<keyword evidence="3 4" id="KW-0378">Hydrolase</keyword>
<dbReference type="GO" id="GO:0016462">
    <property type="term" value="F:pyrophosphatase activity"/>
    <property type="evidence" value="ECO:0007669"/>
    <property type="project" value="UniProtKB-ARBA"/>
</dbReference>
<gene>
    <name evidence="4" type="primary">rppH</name>
    <name evidence="4" type="synonym">nudH</name>
    <name evidence="7" type="ORF">JJB74_02615</name>
</gene>
<dbReference type="PROSITE" id="PS51462">
    <property type="entry name" value="NUDIX"/>
    <property type="match status" value="1"/>
</dbReference>
<dbReference type="NCBIfam" id="NF001938">
    <property type="entry name" value="PRK00714.1-5"/>
    <property type="match status" value="1"/>
</dbReference>
<dbReference type="PANTHER" id="PTHR43736:SF1">
    <property type="entry name" value="DIHYDRONEOPTERIN TRIPHOSPHATE DIPHOSPHATASE"/>
    <property type="match status" value="1"/>
</dbReference>
<comment type="cofactor">
    <cofactor evidence="2">
        <name>Mg(2+)</name>
        <dbReference type="ChEBI" id="CHEBI:18420"/>
    </cofactor>
</comment>
<dbReference type="Pfam" id="PF00293">
    <property type="entry name" value="NUDIX"/>
    <property type="match status" value="1"/>
</dbReference>
<evidence type="ECO:0000256" key="5">
    <source>
        <dbReference type="SAM" id="MobiDB-lite"/>
    </source>
</evidence>
<evidence type="ECO:0000313" key="7">
    <source>
        <dbReference type="EMBL" id="MBK4733501.1"/>
    </source>
</evidence>
<dbReference type="EMBL" id="JAEPBG010000001">
    <property type="protein sequence ID" value="MBK4733501.1"/>
    <property type="molecule type" value="Genomic_DNA"/>
</dbReference>
<evidence type="ECO:0000256" key="2">
    <source>
        <dbReference type="ARBA" id="ARBA00001946"/>
    </source>
</evidence>
<dbReference type="PRINTS" id="PR00502">
    <property type="entry name" value="NUDIXFAMILY"/>
</dbReference>
<dbReference type="InterPro" id="IPR022927">
    <property type="entry name" value="RppH"/>
</dbReference>
<evidence type="ECO:0000256" key="4">
    <source>
        <dbReference type="HAMAP-Rule" id="MF_00298"/>
    </source>
</evidence>